<gene>
    <name evidence="2" type="ORF">STCU_10289</name>
</gene>
<feature type="transmembrane region" description="Helical" evidence="1">
    <location>
        <begin position="6"/>
        <end position="30"/>
    </location>
</feature>
<reference evidence="2 3" key="1">
    <citation type="journal article" date="2013" name="PLoS ONE">
        <title>Predicting the Proteins of Angomonas deanei, Strigomonas culicis and Their Respective Endosymbionts Reveals New Aspects of the Trypanosomatidae Family.</title>
        <authorList>
            <person name="Motta M.C."/>
            <person name="Martins A.C."/>
            <person name="de Souza S.S."/>
            <person name="Catta-Preta C.M."/>
            <person name="Silva R."/>
            <person name="Klein C.C."/>
            <person name="de Almeida L.G."/>
            <person name="de Lima Cunha O."/>
            <person name="Ciapina L.P."/>
            <person name="Brocchi M."/>
            <person name="Colabardini A.C."/>
            <person name="de Araujo Lima B."/>
            <person name="Machado C.R."/>
            <person name="de Almeida Soares C.M."/>
            <person name="Probst C.M."/>
            <person name="de Menezes C.B."/>
            <person name="Thompson C.E."/>
            <person name="Bartholomeu D.C."/>
            <person name="Gradia D.F."/>
            <person name="Pavoni D.P."/>
            <person name="Grisard E.C."/>
            <person name="Fantinatti-Garboggini F."/>
            <person name="Marchini F.K."/>
            <person name="Rodrigues-Luiz G.F."/>
            <person name="Wagner G."/>
            <person name="Goldman G.H."/>
            <person name="Fietto J.L."/>
            <person name="Elias M.C."/>
            <person name="Goldman M.H."/>
            <person name="Sagot M.F."/>
            <person name="Pereira M."/>
            <person name="Stoco P.H."/>
            <person name="de Mendonca-Neto R.P."/>
            <person name="Teixeira S.M."/>
            <person name="Maciel T.E."/>
            <person name="de Oliveira Mendes T.A."/>
            <person name="Urmenyi T.P."/>
            <person name="de Souza W."/>
            <person name="Schenkman S."/>
            <person name="de Vasconcelos A.T."/>
        </authorList>
    </citation>
    <scope>NUCLEOTIDE SEQUENCE [LARGE SCALE GENOMIC DNA]</scope>
</reference>
<comment type="caution">
    <text evidence="2">The sequence shown here is derived from an EMBL/GenBank/DDBJ whole genome shotgun (WGS) entry which is preliminary data.</text>
</comment>
<name>S9TMF2_9TRYP</name>
<dbReference type="Proteomes" id="UP000015354">
    <property type="component" value="Unassembled WGS sequence"/>
</dbReference>
<feature type="transmembrane region" description="Helical" evidence="1">
    <location>
        <begin position="42"/>
        <end position="73"/>
    </location>
</feature>
<keyword evidence="3" id="KW-1185">Reference proteome</keyword>
<keyword evidence="1" id="KW-0472">Membrane</keyword>
<keyword evidence="1" id="KW-1133">Transmembrane helix</keyword>
<organism evidence="2 3">
    <name type="scientific">Strigomonas culicis</name>
    <dbReference type="NCBI Taxonomy" id="28005"/>
    <lineage>
        <taxon>Eukaryota</taxon>
        <taxon>Discoba</taxon>
        <taxon>Euglenozoa</taxon>
        <taxon>Kinetoplastea</taxon>
        <taxon>Metakinetoplastina</taxon>
        <taxon>Trypanosomatida</taxon>
        <taxon>Trypanosomatidae</taxon>
        <taxon>Strigomonadinae</taxon>
        <taxon>Strigomonas</taxon>
    </lineage>
</organism>
<feature type="transmembrane region" description="Helical" evidence="1">
    <location>
        <begin position="79"/>
        <end position="99"/>
    </location>
</feature>
<keyword evidence="1" id="KW-0812">Transmembrane</keyword>
<evidence type="ECO:0000256" key="1">
    <source>
        <dbReference type="SAM" id="Phobius"/>
    </source>
</evidence>
<evidence type="ECO:0000313" key="2">
    <source>
        <dbReference type="EMBL" id="EPY17959.1"/>
    </source>
</evidence>
<dbReference type="EMBL" id="ATMH01010197">
    <property type="protein sequence ID" value="EPY17959.1"/>
    <property type="molecule type" value="Genomic_DNA"/>
</dbReference>
<dbReference type="AlphaFoldDB" id="S9TMF2"/>
<evidence type="ECO:0000313" key="3">
    <source>
        <dbReference type="Proteomes" id="UP000015354"/>
    </source>
</evidence>
<accession>S9TMF2</accession>
<protein>
    <submittedName>
        <fullName evidence="2">Uncharacterized protein</fullName>
    </submittedName>
</protein>
<proteinExistence type="predicted"/>
<sequence>MYGQQVAFFFLACFLRIISLLPILCFIIAFPFSFSTFFFSVCLFGNGVVVFLFLFFFLFLCVCLCAFCVLFSLNKTLSVLFYIHLLFYHPRPLFFIQIIGKSEGGRDKKDFKVVKRKNKWKFVISNKKK</sequence>